<dbReference type="Proteomes" id="UP000886251">
    <property type="component" value="Unassembled WGS sequence"/>
</dbReference>
<evidence type="ECO:0000256" key="9">
    <source>
        <dbReference type="ARBA" id="ARBA00023136"/>
    </source>
</evidence>
<evidence type="ECO:0000256" key="8">
    <source>
        <dbReference type="ARBA" id="ARBA00022989"/>
    </source>
</evidence>
<dbReference type="PANTHER" id="PTHR45436:SF8">
    <property type="entry name" value="HISTIDINE KINASE"/>
    <property type="match status" value="1"/>
</dbReference>
<sequence>LQLETVAGVRVPGDRDLLFQAVANLVDNAIKYTPPGGHILLRLRRDGDHGELVVADNGPGIPEQERDRVFQRFYRLEQSRTTEGSGLGLSLVQAVAAIHGIGIELQDNHPGLRVVLQLPLDRARPSNPPPSTDSANRSAPPAA</sequence>
<accession>A0A831RLK1</accession>
<dbReference type="InterPro" id="IPR005467">
    <property type="entry name" value="His_kinase_dom"/>
</dbReference>
<dbReference type="PANTHER" id="PTHR45436">
    <property type="entry name" value="SENSOR HISTIDINE KINASE YKOH"/>
    <property type="match status" value="1"/>
</dbReference>
<feature type="region of interest" description="Disordered" evidence="10">
    <location>
        <begin position="121"/>
        <end position="143"/>
    </location>
</feature>
<dbReference type="InterPro" id="IPR050428">
    <property type="entry name" value="TCS_sensor_his_kinase"/>
</dbReference>
<evidence type="ECO:0000256" key="10">
    <source>
        <dbReference type="SAM" id="MobiDB-lite"/>
    </source>
</evidence>
<dbReference type="GO" id="GO:0005524">
    <property type="term" value="F:ATP binding"/>
    <property type="evidence" value="ECO:0007669"/>
    <property type="project" value="UniProtKB-KW"/>
</dbReference>
<evidence type="ECO:0000256" key="4">
    <source>
        <dbReference type="ARBA" id="ARBA00022553"/>
    </source>
</evidence>
<keyword evidence="9" id="KW-0472">Membrane</keyword>
<dbReference type="EC" id="2.7.13.3" evidence="3"/>
<comment type="caution">
    <text evidence="12">The sequence shown here is derived from an EMBL/GenBank/DDBJ whole genome shotgun (WGS) entry which is preliminary data.</text>
</comment>
<organism evidence="12">
    <name type="scientific">Sedimenticola thiotaurini</name>
    <dbReference type="NCBI Taxonomy" id="1543721"/>
    <lineage>
        <taxon>Bacteria</taxon>
        <taxon>Pseudomonadati</taxon>
        <taxon>Pseudomonadota</taxon>
        <taxon>Gammaproteobacteria</taxon>
        <taxon>Chromatiales</taxon>
        <taxon>Sedimenticolaceae</taxon>
        <taxon>Sedimenticola</taxon>
    </lineage>
</organism>
<proteinExistence type="predicted"/>
<dbReference type="EMBL" id="DRKP01000127">
    <property type="protein sequence ID" value="HEB96908.1"/>
    <property type="molecule type" value="Genomic_DNA"/>
</dbReference>
<keyword evidence="8" id="KW-1133">Transmembrane helix</keyword>
<comment type="subcellular location">
    <subcellularLocation>
        <location evidence="2">Membrane</location>
    </subcellularLocation>
</comment>
<evidence type="ECO:0000256" key="5">
    <source>
        <dbReference type="ARBA" id="ARBA00022679"/>
    </source>
</evidence>
<reference evidence="12" key="1">
    <citation type="journal article" date="2020" name="mSystems">
        <title>Genome- and Community-Level Interaction Insights into Carbon Utilization and Element Cycling Functions of Hydrothermarchaeota in Hydrothermal Sediment.</title>
        <authorList>
            <person name="Zhou Z."/>
            <person name="Liu Y."/>
            <person name="Xu W."/>
            <person name="Pan J."/>
            <person name="Luo Z.H."/>
            <person name="Li M."/>
        </authorList>
    </citation>
    <scope>NUCLEOTIDE SEQUENCE [LARGE SCALE GENOMIC DNA]</scope>
    <source>
        <strain evidence="12">HyVt-443</strain>
    </source>
</reference>
<keyword evidence="4" id="KW-0597">Phosphoprotein</keyword>
<evidence type="ECO:0000256" key="3">
    <source>
        <dbReference type="ARBA" id="ARBA00012438"/>
    </source>
</evidence>
<keyword evidence="12" id="KW-0067">ATP-binding</keyword>
<evidence type="ECO:0000256" key="1">
    <source>
        <dbReference type="ARBA" id="ARBA00000085"/>
    </source>
</evidence>
<dbReference type="AlphaFoldDB" id="A0A831RLK1"/>
<dbReference type="InterPro" id="IPR003594">
    <property type="entry name" value="HATPase_dom"/>
</dbReference>
<dbReference type="SMART" id="SM00387">
    <property type="entry name" value="HATPase_c"/>
    <property type="match status" value="1"/>
</dbReference>
<dbReference type="PRINTS" id="PR00344">
    <property type="entry name" value="BCTRLSENSOR"/>
</dbReference>
<comment type="catalytic activity">
    <reaction evidence="1">
        <text>ATP + protein L-histidine = ADP + protein N-phospho-L-histidine.</text>
        <dbReference type="EC" id="2.7.13.3"/>
    </reaction>
</comment>
<dbReference type="SUPFAM" id="SSF55874">
    <property type="entry name" value="ATPase domain of HSP90 chaperone/DNA topoisomerase II/histidine kinase"/>
    <property type="match status" value="1"/>
</dbReference>
<dbReference type="Gene3D" id="3.30.565.10">
    <property type="entry name" value="Histidine kinase-like ATPase, C-terminal domain"/>
    <property type="match status" value="1"/>
</dbReference>
<feature type="non-terminal residue" evidence="12">
    <location>
        <position position="1"/>
    </location>
</feature>
<keyword evidence="7" id="KW-0418">Kinase</keyword>
<keyword evidence="6" id="KW-0812">Transmembrane</keyword>
<dbReference type="Pfam" id="PF02518">
    <property type="entry name" value="HATPase_c"/>
    <property type="match status" value="1"/>
</dbReference>
<dbReference type="PROSITE" id="PS50109">
    <property type="entry name" value="HIS_KIN"/>
    <property type="match status" value="1"/>
</dbReference>
<evidence type="ECO:0000313" key="12">
    <source>
        <dbReference type="EMBL" id="HEB96908.1"/>
    </source>
</evidence>
<dbReference type="GO" id="GO:0004673">
    <property type="term" value="F:protein histidine kinase activity"/>
    <property type="evidence" value="ECO:0007669"/>
    <property type="project" value="UniProtKB-EC"/>
</dbReference>
<dbReference type="GO" id="GO:0000160">
    <property type="term" value="P:phosphorelay signal transduction system"/>
    <property type="evidence" value="ECO:0007669"/>
    <property type="project" value="TreeGrafter"/>
</dbReference>
<dbReference type="InterPro" id="IPR036890">
    <property type="entry name" value="HATPase_C_sf"/>
</dbReference>
<keyword evidence="12" id="KW-0547">Nucleotide-binding</keyword>
<keyword evidence="5" id="KW-0808">Transferase</keyword>
<protein>
    <recommendedName>
        <fullName evidence="3">histidine kinase</fullName>
        <ecNumber evidence="3">2.7.13.3</ecNumber>
    </recommendedName>
</protein>
<evidence type="ECO:0000256" key="2">
    <source>
        <dbReference type="ARBA" id="ARBA00004370"/>
    </source>
</evidence>
<dbReference type="GO" id="GO:0005886">
    <property type="term" value="C:plasma membrane"/>
    <property type="evidence" value="ECO:0007669"/>
    <property type="project" value="TreeGrafter"/>
</dbReference>
<feature type="domain" description="Histidine kinase" evidence="11">
    <location>
        <begin position="1"/>
        <end position="122"/>
    </location>
</feature>
<evidence type="ECO:0000256" key="6">
    <source>
        <dbReference type="ARBA" id="ARBA00022692"/>
    </source>
</evidence>
<gene>
    <name evidence="12" type="ORF">ENI96_10825</name>
</gene>
<name>A0A831RLK1_9GAMM</name>
<evidence type="ECO:0000259" key="11">
    <source>
        <dbReference type="PROSITE" id="PS50109"/>
    </source>
</evidence>
<dbReference type="InterPro" id="IPR004358">
    <property type="entry name" value="Sig_transdc_His_kin-like_C"/>
</dbReference>
<evidence type="ECO:0000256" key="7">
    <source>
        <dbReference type="ARBA" id="ARBA00022777"/>
    </source>
</evidence>